<dbReference type="EMBL" id="JX867617">
    <property type="protein sequence ID" value="AFX83387.1"/>
    <property type="molecule type" value="Genomic_DNA"/>
</dbReference>
<reference evidence="3" key="3">
    <citation type="submission" date="2015-04" db="EMBL/GenBank/DDBJ databases">
        <authorList>
            <person name="Heaggans S.Y."/>
            <person name="Hayward G.S."/>
        </authorList>
    </citation>
    <scope>NUCLEOTIDE SEQUENCE</scope>
    <source>
        <strain evidence="3">England</strain>
    </source>
</reference>
<feature type="transmembrane region" description="Helical" evidence="2">
    <location>
        <begin position="28"/>
        <end position="48"/>
    </location>
</feature>
<proteinExistence type="predicted"/>
<keyword evidence="2" id="KW-1133">Transmembrane helix</keyword>
<organismHost>
    <name type="scientific">Rattus norvegicus</name>
    <name type="common">Rat</name>
    <dbReference type="NCBI Taxonomy" id="10116"/>
</organismHost>
<dbReference type="GeneID" id="14038995"/>
<dbReference type="KEGG" id="vg:14038995"/>
<sequence length="77" mass="8516">MSTEKLTGYADKERGGRSGTGTCSLCYAIAWNIVLMFLVILLMYRAVIGFQDDIVQRSSDVFRKVFTGNRVNVTGSS</sequence>
<protein>
    <submittedName>
        <fullName evidence="4">B73.5</fullName>
    </submittedName>
    <submittedName>
        <fullName evidence="3">E73.5</fullName>
    </submittedName>
</protein>
<dbReference type="Proteomes" id="UP000097765">
    <property type="component" value="Segment"/>
</dbReference>
<evidence type="ECO:0000313" key="4">
    <source>
        <dbReference type="EMBL" id="AKB93268.1"/>
    </source>
</evidence>
<keyword evidence="2" id="KW-0472">Membrane</keyword>
<dbReference type="Pfam" id="PF25727">
    <property type="entry name" value="UL74A"/>
    <property type="match status" value="1"/>
</dbReference>
<feature type="region of interest" description="Disordered" evidence="1">
    <location>
        <begin position="1"/>
        <end position="20"/>
    </location>
</feature>
<reference evidence="5 6" key="1">
    <citation type="journal article" date="2012" name="J. Virol.">
        <title>Complete genome sequence of the english isolate of rat cytomegalovirus (Murid herpesvirus 8).</title>
        <authorList>
            <person name="Ettinger J."/>
            <person name="Geyer H."/>
            <person name="Nitsche A."/>
            <person name="Zimmermann A."/>
            <person name="Brune W."/>
            <person name="Sandford G.R."/>
            <person name="Hayward G.S."/>
            <person name="Voigt S."/>
        </authorList>
    </citation>
    <scope>NUCLEOTIDE SEQUENCE [LARGE SCALE GENOMIC DNA]</scope>
    <source>
        <strain evidence="4">Berlin</strain>
        <strain evidence="3">England</strain>
    </source>
</reference>
<keyword evidence="6" id="KW-1185">Reference proteome</keyword>
<evidence type="ECO:0000256" key="1">
    <source>
        <dbReference type="SAM" id="MobiDB-lite"/>
    </source>
</evidence>
<organism evidence="3 6">
    <name type="scientific">Rat cytomegalovirus (isolate England)</name>
    <name type="common">RCMV-E</name>
    <name type="synonym">Murid herpesvirus 8</name>
    <dbReference type="NCBI Taxonomy" id="1261657"/>
    <lineage>
        <taxon>Viruses</taxon>
        <taxon>Duplodnaviria</taxon>
        <taxon>Heunggongvirae</taxon>
        <taxon>Peploviricota</taxon>
        <taxon>Herviviricetes</taxon>
        <taxon>Herpesvirales</taxon>
        <taxon>Orthoherpesviridae</taxon>
        <taxon>Betaherpesvirinae</taxon>
        <taxon>Muromegalovirus</taxon>
        <taxon>Muromegalovirus muridbeta8</taxon>
    </lineage>
</organism>
<name>K7YNN3_RCMVE</name>
<evidence type="ECO:0000313" key="6">
    <source>
        <dbReference type="Proteomes" id="UP000127637"/>
    </source>
</evidence>
<dbReference type="EMBL" id="KP202868">
    <property type="protein sequence ID" value="AKB93268.1"/>
    <property type="molecule type" value="Genomic_DNA"/>
</dbReference>
<reference evidence="5 6" key="2">
    <citation type="journal article" date="2015" name="J. Gen. Virol.">
        <title>The English isolate and a newly identified Berlin isolate of Rat Cytomegalovirus (RCMV) share similarities with but separate as an anciently diverged clade from Mouse CMV and the Maastricht isolate of RCMV.</title>
        <authorList>
            <person name="Geyer H."/>
            <person name="Ettinger J."/>
            <person name="Moller L."/>
            <person name="Schmolz E."/>
            <person name="Nitsche A."/>
            <person name="Brune W."/>
            <person name="Heaggans S."/>
            <person name="Sandford G.R."/>
            <person name="Hayward G.S."/>
            <person name="Voigt S."/>
        </authorList>
    </citation>
    <scope>NUCLEOTIDE SEQUENCE [LARGE SCALE GENOMIC DNA]</scope>
    <source>
        <strain evidence="4">Berlin</strain>
        <strain evidence="3">England</strain>
    </source>
</reference>
<dbReference type="RefSeq" id="YP_007016470.1">
    <property type="nucleotide sequence ID" value="NC_019559.2"/>
</dbReference>
<accession>K7YNN3</accession>
<evidence type="ECO:0000313" key="3">
    <source>
        <dbReference type="EMBL" id="AFX83387.1"/>
    </source>
</evidence>
<keyword evidence="2" id="KW-0812">Transmembrane</keyword>
<evidence type="ECO:0000313" key="5">
    <source>
        <dbReference type="Proteomes" id="UP000097765"/>
    </source>
</evidence>
<dbReference type="Proteomes" id="UP000127637">
    <property type="component" value="Segment"/>
</dbReference>
<gene>
    <name evidence="3" type="primary">e73.5</name>
    <name evidence="4" type="synonym">b73.5</name>
</gene>
<evidence type="ECO:0000256" key="2">
    <source>
        <dbReference type="SAM" id="Phobius"/>
    </source>
</evidence>
<dbReference type="InterPro" id="IPR057758">
    <property type="entry name" value="UL74A-like"/>
</dbReference>